<dbReference type="AlphaFoldDB" id="A0A367CFQ0"/>
<name>A0A367CFQ0_9ENTE</name>
<dbReference type="Proteomes" id="UP000252797">
    <property type="component" value="Unassembled WGS sequence"/>
</dbReference>
<protein>
    <submittedName>
        <fullName evidence="1">Uncharacterized protein</fullName>
    </submittedName>
</protein>
<proteinExistence type="predicted"/>
<accession>A0A367CFQ0</accession>
<sequence>MDIQITQRFMVSEMERIKYDGNGYGNKDKSGILDIIENFG</sequence>
<evidence type="ECO:0000313" key="1">
    <source>
        <dbReference type="EMBL" id="RCA11212.1"/>
    </source>
</evidence>
<reference evidence="1 2" key="1">
    <citation type="submission" date="2015-06" db="EMBL/GenBank/DDBJ databases">
        <title>The Genome Sequence of Enterococcus durans 4EA1.</title>
        <authorList>
            <consortium name="The Broad Institute Genomics Platform"/>
            <consortium name="The Broad Institute Genome Sequencing Center for Infectious Disease"/>
            <person name="Earl A.M."/>
            <person name="Van Tyne D."/>
            <person name="Lebreton F."/>
            <person name="Saavedra J.T."/>
            <person name="Gilmore M.S."/>
            <person name="Manson Mcguire A."/>
            <person name="Clock S."/>
            <person name="Crupain M."/>
            <person name="Rangan U."/>
            <person name="Young S."/>
            <person name="Abouelleil A."/>
            <person name="Cao P."/>
            <person name="Chapman S.B."/>
            <person name="Griggs A."/>
            <person name="Priest M."/>
            <person name="Shea T."/>
            <person name="Wortman J."/>
            <person name="Nusbaum C."/>
            <person name="Birren B."/>
        </authorList>
    </citation>
    <scope>NUCLEOTIDE SEQUENCE [LARGE SCALE GENOMIC DNA]</scope>
    <source>
        <strain evidence="1 2">4EA1</strain>
    </source>
</reference>
<organism evidence="1 2">
    <name type="scientific">Enterococcus durans</name>
    <dbReference type="NCBI Taxonomy" id="53345"/>
    <lineage>
        <taxon>Bacteria</taxon>
        <taxon>Bacillati</taxon>
        <taxon>Bacillota</taxon>
        <taxon>Bacilli</taxon>
        <taxon>Lactobacillales</taxon>
        <taxon>Enterococcaceae</taxon>
        <taxon>Enterococcus</taxon>
    </lineage>
</organism>
<dbReference type="EMBL" id="LEPB01000004">
    <property type="protein sequence ID" value="RCA11212.1"/>
    <property type="molecule type" value="Genomic_DNA"/>
</dbReference>
<gene>
    <name evidence="1" type="ORF">EA71_01967</name>
</gene>
<comment type="caution">
    <text evidence="1">The sequence shown here is derived from an EMBL/GenBank/DDBJ whole genome shotgun (WGS) entry which is preliminary data.</text>
</comment>
<evidence type="ECO:0000313" key="2">
    <source>
        <dbReference type="Proteomes" id="UP000252797"/>
    </source>
</evidence>